<feature type="region of interest" description="Disordered" evidence="1">
    <location>
        <begin position="144"/>
        <end position="250"/>
    </location>
</feature>
<sequence>MPAPSPVQWCVARPVRCWQVTPGGTVQLVDVPAGHVVVRVAGKRAARRRRLLVSTLLGLVAAGSAVMAVAGGWAAEPGPGAGSAAAIGKVPVVPGPPAGTGPGGPVGPPVAGIVDGTVPDALPWIAVPDPGAVGLEVPVPTTGPVPVAVPDAPAPSGPDPAGAPVAGPDPVAPSGPAPVAPPDAGPAPSSGSDPVARPDAAPDPAPSPGSDPVEPSDPVPSTGSAPVSGADPVPTPGSVPPTPSPTAQAPTSVPVAAALLSAPLAPLSPVTVGTDGRPAVPPDAAQGVLPAAPGSAAVLVIGPGHPAAAGFLAAGNPDRALTVVLPDGTVQRLRVGPARALGAAAAVSRRASTTSALLVEMWSADGGAYVAETEPVAP</sequence>
<reference evidence="3 4" key="1">
    <citation type="submission" date="2020-08" db="EMBL/GenBank/DDBJ databases">
        <authorList>
            <person name="Mo P."/>
        </authorList>
    </citation>
    <scope>NUCLEOTIDE SEQUENCE [LARGE SCALE GENOMIC DNA]</scope>
    <source>
        <strain evidence="3 4">CGMCC 4.1532</strain>
    </source>
</reference>
<feature type="transmembrane region" description="Helical" evidence="2">
    <location>
        <begin position="51"/>
        <end position="75"/>
    </location>
</feature>
<evidence type="ECO:0000256" key="2">
    <source>
        <dbReference type="SAM" id="Phobius"/>
    </source>
</evidence>
<dbReference type="RefSeq" id="WP_185719922.1">
    <property type="nucleotide sequence ID" value="NZ_CP060131.1"/>
</dbReference>
<feature type="compositionally biased region" description="Low complexity" evidence="1">
    <location>
        <begin position="159"/>
        <end position="169"/>
    </location>
</feature>
<dbReference type="Proteomes" id="UP000515728">
    <property type="component" value="Chromosome"/>
</dbReference>
<dbReference type="EMBL" id="CP060131">
    <property type="protein sequence ID" value="QNG53093.1"/>
    <property type="molecule type" value="Genomic_DNA"/>
</dbReference>
<proteinExistence type="predicted"/>
<keyword evidence="2" id="KW-0812">Transmembrane</keyword>
<feature type="compositionally biased region" description="Pro residues" evidence="1">
    <location>
        <begin position="233"/>
        <end position="244"/>
    </location>
</feature>
<keyword evidence="2" id="KW-0472">Membrane</keyword>
<protein>
    <submittedName>
        <fullName evidence="3">Uncharacterized protein</fullName>
    </submittedName>
</protein>
<organism evidence="3 4">
    <name type="scientific">Pseudonocardia petroleophila</name>
    <dbReference type="NCBI Taxonomy" id="37331"/>
    <lineage>
        <taxon>Bacteria</taxon>
        <taxon>Bacillati</taxon>
        <taxon>Actinomycetota</taxon>
        <taxon>Actinomycetes</taxon>
        <taxon>Pseudonocardiales</taxon>
        <taxon>Pseudonocardiaceae</taxon>
        <taxon>Pseudonocardia</taxon>
    </lineage>
</organism>
<dbReference type="KEGG" id="ppel:H6H00_03430"/>
<evidence type="ECO:0000313" key="3">
    <source>
        <dbReference type="EMBL" id="QNG53093.1"/>
    </source>
</evidence>
<keyword evidence="2" id="KW-1133">Transmembrane helix</keyword>
<evidence type="ECO:0000256" key="1">
    <source>
        <dbReference type="SAM" id="MobiDB-lite"/>
    </source>
</evidence>
<keyword evidence="4" id="KW-1185">Reference proteome</keyword>
<evidence type="ECO:0000313" key="4">
    <source>
        <dbReference type="Proteomes" id="UP000515728"/>
    </source>
</evidence>
<feature type="compositionally biased region" description="Low complexity" evidence="1">
    <location>
        <begin position="186"/>
        <end position="199"/>
    </location>
</feature>
<gene>
    <name evidence="3" type="ORF">H6H00_03430</name>
</gene>
<accession>A0A7G7MJY2</accession>
<dbReference type="AlphaFoldDB" id="A0A7G7MJY2"/>
<name>A0A7G7MJY2_9PSEU</name>
<feature type="compositionally biased region" description="Pro residues" evidence="1">
    <location>
        <begin position="170"/>
        <end position="185"/>
    </location>
</feature>